<dbReference type="EMBL" id="BMMP01000007">
    <property type="protein sequence ID" value="GGO48724.1"/>
    <property type="molecule type" value="Genomic_DNA"/>
</dbReference>
<protein>
    <recommendedName>
        <fullName evidence="2">Endonuclease/exonuclease/phosphatase domain-containing protein</fullName>
    </recommendedName>
</protein>
<dbReference type="Proteomes" id="UP000631535">
    <property type="component" value="Unassembled WGS sequence"/>
</dbReference>
<reference evidence="4" key="1">
    <citation type="journal article" date="2019" name="Int. J. Syst. Evol. Microbiol.">
        <title>The Global Catalogue of Microorganisms (GCM) 10K type strain sequencing project: providing services to taxonomists for standard genome sequencing and annotation.</title>
        <authorList>
            <consortium name="The Broad Institute Genomics Platform"/>
            <consortium name="The Broad Institute Genome Sequencing Center for Infectious Disease"/>
            <person name="Wu L."/>
            <person name="Ma J."/>
        </authorList>
    </citation>
    <scope>NUCLEOTIDE SEQUENCE [LARGE SCALE GENOMIC DNA]</scope>
    <source>
        <strain evidence="4">CGMCC 4.7178</strain>
    </source>
</reference>
<organism evidence="3 4">
    <name type="scientific">Streptomyces daqingensis</name>
    <dbReference type="NCBI Taxonomy" id="1472640"/>
    <lineage>
        <taxon>Bacteria</taxon>
        <taxon>Bacillati</taxon>
        <taxon>Actinomycetota</taxon>
        <taxon>Actinomycetes</taxon>
        <taxon>Kitasatosporales</taxon>
        <taxon>Streptomycetaceae</taxon>
        <taxon>Streptomyces</taxon>
    </lineage>
</organism>
<dbReference type="InterPro" id="IPR036691">
    <property type="entry name" value="Endo/exonu/phosph_ase_sf"/>
</dbReference>
<comment type="caution">
    <text evidence="3">The sequence shown here is derived from an EMBL/GenBank/DDBJ whole genome shotgun (WGS) entry which is preliminary data.</text>
</comment>
<evidence type="ECO:0000313" key="3">
    <source>
        <dbReference type="EMBL" id="GGO48724.1"/>
    </source>
</evidence>
<keyword evidence="1" id="KW-0812">Transmembrane</keyword>
<feature type="domain" description="Endonuclease/exonuclease/phosphatase" evidence="2">
    <location>
        <begin position="66"/>
        <end position="321"/>
    </location>
</feature>
<evidence type="ECO:0000259" key="2">
    <source>
        <dbReference type="Pfam" id="PF03372"/>
    </source>
</evidence>
<dbReference type="SUPFAM" id="SSF56219">
    <property type="entry name" value="DNase I-like"/>
    <property type="match status" value="1"/>
</dbReference>
<name>A0ABQ2M9M0_9ACTN</name>
<evidence type="ECO:0000256" key="1">
    <source>
        <dbReference type="SAM" id="Phobius"/>
    </source>
</evidence>
<accession>A0ABQ2M9M0</accession>
<dbReference type="Pfam" id="PF03372">
    <property type="entry name" value="Exo_endo_phos"/>
    <property type="match status" value="1"/>
</dbReference>
<dbReference type="Gene3D" id="3.60.10.10">
    <property type="entry name" value="Endonuclease/exonuclease/phosphatase"/>
    <property type="match status" value="1"/>
</dbReference>
<dbReference type="InterPro" id="IPR005135">
    <property type="entry name" value="Endo/exonuclease/phosphatase"/>
</dbReference>
<gene>
    <name evidence="3" type="ORF">GCM10012287_24380</name>
</gene>
<feature type="transmembrane region" description="Helical" evidence="1">
    <location>
        <begin position="29"/>
        <end position="49"/>
    </location>
</feature>
<proteinExistence type="predicted"/>
<sequence>MLAPVRLRRLPHPGDRAGPMEGAIRRVTVALSAAVAAAGGVAAVVLVAAPPSPSAKSSPKGYVIGQFNMAGGTTEHGAKGNPVPDDLAEDVADRRPAVLTLQETCRDWDERLEDRLKGYGVVFAPVDNLARNPGSPARCHHPTDFGNTLVFREDLGFERDTAESHLLGSTSGDEYREMVCVRSEERKLVACSAHLTPGEDEYAASREKEAAEAVRVLAGRYEGYKAVLGGDINDLPLSGVLDRFYHRGYGHGARGAFKEAAGPCGDAVKPRQPRDSLPRDRYTHCRSGEPTHSKGKIDYLFVSPSVRVEWSGVSHSEQSDHKQVWARVVF</sequence>
<keyword evidence="4" id="KW-1185">Reference proteome</keyword>
<evidence type="ECO:0000313" key="4">
    <source>
        <dbReference type="Proteomes" id="UP000631535"/>
    </source>
</evidence>
<keyword evidence="1" id="KW-0472">Membrane</keyword>
<keyword evidence="1" id="KW-1133">Transmembrane helix</keyword>